<dbReference type="Pfam" id="PF21760">
    <property type="entry name" value="SecD_1st"/>
    <property type="match status" value="1"/>
</dbReference>
<dbReference type="Gene3D" id="3.30.1360.200">
    <property type="match status" value="1"/>
</dbReference>
<comment type="similarity">
    <text evidence="9">Belongs to the SecD/SecF family. SecD subfamily.</text>
</comment>
<dbReference type="RefSeq" id="WP_229662960.1">
    <property type="nucleotide sequence ID" value="NZ_BMNI01000014.1"/>
</dbReference>
<comment type="function">
    <text evidence="9">Part of the Sec protein translocase complex. Interacts with the SecYEG preprotein conducting channel. SecDF uses the proton motive force (PMF) to complete protein translocation after the ATP-dependent function of SecA.</text>
</comment>
<reference evidence="15" key="1">
    <citation type="journal article" date="2019" name="Int. J. Syst. Evol. Microbiol.">
        <title>The Global Catalogue of Microorganisms (GCM) 10K type strain sequencing project: providing services to taxonomists for standard genome sequencing and annotation.</title>
        <authorList>
            <consortium name="The Broad Institute Genomics Platform"/>
            <consortium name="The Broad Institute Genome Sequencing Center for Infectious Disease"/>
            <person name="Wu L."/>
            <person name="Ma J."/>
        </authorList>
    </citation>
    <scope>NUCLEOTIDE SEQUENCE [LARGE SCALE GENOMIC DNA]</scope>
    <source>
        <strain evidence="15">CGMCC 4.7371</strain>
    </source>
</reference>
<feature type="transmembrane region" description="Helical" evidence="9">
    <location>
        <begin position="452"/>
        <end position="471"/>
    </location>
</feature>
<dbReference type="Pfam" id="PF02355">
    <property type="entry name" value="SecD_SecF_C"/>
    <property type="match status" value="1"/>
</dbReference>
<comment type="subunit">
    <text evidence="9">Forms a complex with SecF. Part of the essential Sec protein translocation apparatus which comprises SecA, SecYEG and auxiliary proteins SecDF. Other proteins may also be involved.</text>
</comment>
<dbReference type="InterPro" id="IPR022813">
    <property type="entry name" value="SecD/SecF_arch_bac"/>
</dbReference>
<feature type="transmembrane region" description="Helical" evidence="9">
    <location>
        <begin position="381"/>
        <end position="403"/>
    </location>
</feature>
<feature type="transmembrane region" description="Helical" evidence="9">
    <location>
        <begin position="325"/>
        <end position="343"/>
    </location>
</feature>
<dbReference type="Pfam" id="PF22599">
    <property type="entry name" value="SecDF_P1_head"/>
    <property type="match status" value="1"/>
</dbReference>
<feature type="domain" description="Protein translocase subunit SecDF P1" evidence="12">
    <location>
        <begin position="61"/>
        <end position="117"/>
    </location>
</feature>
<keyword evidence="7 9" id="KW-0811">Translocation</keyword>
<feature type="transmembrane region" description="Helical" evidence="9">
    <location>
        <begin position="424"/>
        <end position="446"/>
    </location>
</feature>
<evidence type="ECO:0000256" key="7">
    <source>
        <dbReference type="ARBA" id="ARBA00023010"/>
    </source>
</evidence>
<feature type="domain" description="Protein export membrane protein SecD/SecF C-terminal" evidence="11">
    <location>
        <begin position="309"/>
        <end position="478"/>
    </location>
</feature>
<name>A0ABQ2NEQ2_9ACTN</name>
<comment type="subcellular location">
    <subcellularLocation>
        <location evidence="1 9">Cell membrane</location>
        <topology evidence="1 9">Multi-pass membrane protein</topology>
    </subcellularLocation>
</comment>
<feature type="transmembrane region" description="Helical" evidence="9">
    <location>
        <begin position="12"/>
        <end position="33"/>
    </location>
</feature>
<dbReference type="EMBL" id="BMNI01000014">
    <property type="protein sequence ID" value="GGO93771.1"/>
    <property type="molecule type" value="Genomic_DNA"/>
</dbReference>
<gene>
    <name evidence="9 14" type="primary">secD</name>
    <name evidence="14" type="ORF">GCM10011584_33240</name>
</gene>
<keyword evidence="8 9" id="KW-0472">Membrane</keyword>
<dbReference type="Proteomes" id="UP000655410">
    <property type="component" value="Unassembled WGS sequence"/>
</dbReference>
<feature type="region of interest" description="Disordered" evidence="10">
    <location>
        <begin position="165"/>
        <end position="185"/>
    </location>
</feature>
<evidence type="ECO:0000256" key="5">
    <source>
        <dbReference type="ARBA" id="ARBA00022927"/>
    </source>
</evidence>
<accession>A0ABQ2NEQ2</accession>
<proteinExistence type="inferred from homology"/>
<evidence type="ECO:0000259" key="11">
    <source>
        <dbReference type="Pfam" id="PF02355"/>
    </source>
</evidence>
<organism evidence="14 15">
    <name type="scientific">Nocardioides phosphati</name>
    <dbReference type="NCBI Taxonomy" id="1867775"/>
    <lineage>
        <taxon>Bacteria</taxon>
        <taxon>Bacillati</taxon>
        <taxon>Actinomycetota</taxon>
        <taxon>Actinomycetes</taxon>
        <taxon>Propionibacteriales</taxon>
        <taxon>Nocardioidaceae</taxon>
        <taxon>Nocardioides</taxon>
    </lineage>
</organism>
<dbReference type="InterPro" id="IPR055344">
    <property type="entry name" value="SecD_SecF_C_bact"/>
</dbReference>
<evidence type="ECO:0000256" key="6">
    <source>
        <dbReference type="ARBA" id="ARBA00022989"/>
    </source>
</evidence>
<dbReference type="NCBIfam" id="TIGR01129">
    <property type="entry name" value="secD"/>
    <property type="match status" value="1"/>
</dbReference>
<keyword evidence="6 9" id="KW-1133">Transmembrane helix</keyword>
<keyword evidence="2 9" id="KW-0813">Transport</keyword>
<dbReference type="PANTHER" id="PTHR30081">
    <property type="entry name" value="PROTEIN-EXPORT MEMBRANE PROTEIN SEC"/>
    <property type="match status" value="1"/>
</dbReference>
<evidence type="ECO:0000313" key="14">
    <source>
        <dbReference type="EMBL" id="GGO93771.1"/>
    </source>
</evidence>
<comment type="caution">
    <text evidence="14">The sequence shown here is derived from an EMBL/GenBank/DDBJ whole genome shotgun (WGS) entry which is preliminary data.</text>
</comment>
<dbReference type="Gene3D" id="3.30.70.3220">
    <property type="match status" value="1"/>
</dbReference>
<protein>
    <recommendedName>
        <fullName evidence="9">Protein translocase subunit SecD</fullName>
    </recommendedName>
</protein>
<evidence type="ECO:0000259" key="13">
    <source>
        <dbReference type="Pfam" id="PF22599"/>
    </source>
</evidence>
<evidence type="ECO:0000313" key="15">
    <source>
        <dbReference type="Proteomes" id="UP000655410"/>
    </source>
</evidence>
<dbReference type="InterPro" id="IPR048634">
    <property type="entry name" value="SecD_SecF_C"/>
</dbReference>
<dbReference type="PANTHER" id="PTHR30081:SF1">
    <property type="entry name" value="PROTEIN TRANSLOCASE SUBUNIT SECD"/>
    <property type="match status" value="1"/>
</dbReference>
<evidence type="ECO:0000256" key="2">
    <source>
        <dbReference type="ARBA" id="ARBA00022448"/>
    </source>
</evidence>
<feature type="transmembrane region" description="Helical" evidence="9">
    <location>
        <begin position="350"/>
        <end position="375"/>
    </location>
</feature>
<dbReference type="InterPro" id="IPR054384">
    <property type="entry name" value="SecDF_P1_head"/>
</dbReference>
<evidence type="ECO:0000256" key="3">
    <source>
        <dbReference type="ARBA" id="ARBA00022475"/>
    </source>
</evidence>
<dbReference type="InterPro" id="IPR005791">
    <property type="entry name" value="SecD"/>
</dbReference>
<evidence type="ECO:0000256" key="9">
    <source>
        <dbReference type="HAMAP-Rule" id="MF_01463"/>
    </source>
</evidence>
<evidence type="ECO:0000256" key="8">
    <source>
        <dbReference type="ARBA" id="ARBA00023136"/>
    </source>
</evidence>
<dbReference type="NCBIfam" id="TIGR00916">
    <property type="entry name" value="2A0604s01"/>
    <property type="match status" value="1"/>
</dbReference>
<dbReference type="SUPFAM" id="SSF82866">
    <property type="entry name" value="Multidrug efflux transporter AcrB transmembrane domain"/>
    <property type="match status" value="1"/>
</dbReference>
<dbReference type="Gene3D" id="1.20.1640.10">
    <property type="entry name" value="Multidrug efflux transporter AcrB transmembrane domain"/>
    <property type="match status" value="1"/>
</dbReference>
<evidence type="ECO:0000256" key="1">
    <source>
        <dbReference type="ARBA" id="ARBA00004651"/>
    </source>
</evidence>
<evidence type="ECO:0000256" key="4">
    <source>
        <dbReference type="ARBA" id="ARBA00022692"/>
    </source>
</evidence>
<evidence type="ECO:0000259" key="12">
    <source>
        <dbReference type="Pfam" id="PF21760"/>
    </source>
</evidence>
<keyword evidence="4 9" id="KW-0812">Transmembrane</keyword>
<keyword evidence="3 9" id="KW-1003">Cell membrane</keyword>
<dbReference type="HAMAP" id="MF_01463_B">
    <property type="entry name" value="SecD_B"/>
    <property type="match status" value="1"/>
</dbReference>
<dbReference type="InterPro" id="IPR048631">
    <property type="entry name" value="SecD_1st"/>
</dbReference>
<evidence type="ECO:0000256" key="10">
    <source>
        <dbReference type="SAM" id="MobiDB-lite"/>
    </source>
</evidence>
<keyword evidence="5 9" id="KW-0653">Protein transport</keyword>
<keyword evidence="15" id="KW-1185">Reference proteome</keyword>
<feature type="domain" description="SecDF P1 head subdomain" evidence="13">
    <location>
        <begin position="196"/>
        <end position="303"/>
    </location>
</feature>
<sequence length="514" mass="53387">MAAAKVARPGRTLILFLAGLGVLFGLVAIGGTWKPELGLDLQGGQRITLRAKEANVKPDAMAEAVKIINQRVNGSGVAEANVSSQGNRNVVVSIPGKSNQKLVDIVQRQARLGFRLIACSSENPGPCATGGGTPAKASGRAEEALAWRKAPPAAWVTRFEQSTCPPGGGAALQSGEKSASEDVDAPGTPMVACDANGRKFLLSAAPVEGKDLSNASAGQGQNAVDYLVDLRLKKDGAARFLKVSKALYSNGQEAFAIVLDGKVLQTPSMVDGNLSSRSSITGQRSLREATDLATSLKFGALPVAFESDPKNETIGPSLAGNQLSAGIWAGIVGLALVMLYCLLYYRGLGLVVIASLIAAGLSTYAMVLLLAGAGFTLSLPGIAGLIVAVGITADSFIVFFERIRDEMRDGKTMRVAVEAGWVRARNTCLAADAVSLSAALVLYIFAIDEVRGFAFTLGLSTVIDLAIFFWFTKPAVSWLGRFHFFSSGHKLSGLGTETLGVDAPASAAITGGAA</sequence>